<feature type="compositionally biased region" description="Polar residues" evidence="1">
    <location>
        <begin position="184"/>
        <end position="199"/>
    </location>
</feature>
<dbReference type="AlphaFoldDB" id="A0A8J3MM03"/>
<reference evidence="3 4" key="1">
    <citation type="journal article" date="2021" name="Microb. Ecol.">
        <title>Candidatus Mesenet longicola: Novel Endosymbionts of Brontispa longissima that Induce Cytoplasmic Incompatibility.</title>
        <authorList>
            <person name="Takano S."/>
            <person name="Gotoh Y."/>
            <person name="Hayashi T."/>
        </authorList>
    </citation>
    <scope>NUCLEOTIDE SEQUENCE [LARGE SCALE GENOMIC DNA]</scope>
    <source>
        <strain evidence="3">L5</strain>
    </source>
</reference>
<accession>A0A8J3MM03</accession>
<comment type="caution">
    <text evidence="3">The sequence shown here is derived from an EMBL/GenBank/DDBJ whole genome shotgun (WGS) entry which is preliminary data.</text>
</comment>
<feature type="region of interest" description="Disordered" evidence="1">
    <location>
        <begin position="245"/>
        <end position="265"/>
    </location>
</feature>
<keyword evidence="2" id="KW-0812">Transmembrane</keyword>
<evidence type="ECO:0000313" key="3">
    <source>
        <dbReference type="EMBL" id="GHM59449.1"/>
    </source>
</evidence>
<evidence type="ECO:0000313" key="4">
    <source>
        <dbReference type="Proteomes" id="UP000637906"/>
    </source>
</evidence>
<keyword evidence="2" id="KW-0472">Membrane</keyword>
<keyword evidence="4" id="KW-1185">Reference proteome</keyword>
<dbReference type="Proteomes" id="UP000637906">
    <property type="component" value="Unassembled WGS sequence"/>
</dbReference>
<dbReference type="EMBL" id="BNGU01000014">
    <property type="protein sequence ID" value="GHM59449.1"/>
    <property type="molecule type" value="Genomic_DNA"/>
</dbReference>
<name>A0A8J3MM03_9RICK</name>
<sequence>MKKHRRTKKEEMKIMRSHFIRNEVLSHTLSQRNMIYPYNCSNIITVGSSDDIGTTDFLKGFAVFNLCNYGHGDIRANVFLKPCAEQSTWLGKLGVKGFIEYIKNCRMDPGRSKELSDNFDNYLNSRKPLKKQEREEYQNDQDFIHCTAFQERPSTSRRYDVSRRFSYPSVEECFDQHYQSIENTPKNLKPLTPSSNSSHLKPLPNPNQANNGSTIFMIVILLIFSMISLLYCKYGNKSLRRNKNADRDLPVSQPGNKKTRRRSSIKDTESLCLKLVNSIESYEPKRGY</sequence>
<protein>
    <submittedName>
        <fullName evidence="3">Uncharacterized protein</fullName>
    </submittedName>
</protein>
<keyword evidence="2" id="KW-1133">Transmembrane helix</keyword>
<organism evidence="3 4">
    <name type="scientific">Candidatus Mesenet longicola</name>
    <dbReference type="NCBI Taxonomy" id="1892558"/>
    <lineage>
        <taxon>Bacteria</taxon>
        <taxon>Pseudomonadati</taxon>
        <taxon>Pseudomonadota</taxon>
        <taxon>Alphaproteobacteria</taxon>
        <taxon>Rickettsiales</taxon>
        <taxon>Anaplasmataceae</taxon>
        <taxon>Candidatus Mesenet</taxon>
    </lineage>
</organism>
<feature type="transmembrane region" description="Helical" evidence="2">
    <location>
        <begin position="214"/>
        <end position="232"/>
    </location>
</feature>
<proteinExistence type="predicted"/>
<gene>
    <name evidence="3" type="ORF">sL5_04420</name>
</gene>
<evidence type="ECO:0000256" key="1">
    <source>
        <dbReference type="SAM" id="MobiDB-lite"/>
    </source>
</evidence>
<feature type="region of interest" description="Disordered" evidence="1">
    <location>
        <begin position="184"/>
        <end position="207"/>
    </location>
</feature>
<evidence type="ECO:0000256" key="2">
    <source>
        <dbReference type="SAM" id="Phobius"/>
    </source>
</evidence>